<comment type="caution">
    <text evidence="2">The sequence shown here is derived from an EMBL/GenBank/DDBJ whole genome shotgun (WGS) entry which is preliminary data.</text>
</comment>
<dbReference type="Proteomes" id="UP001342826">
    <property type="component" value="Unassembled WGS sequence"/>
</dbReference>
<dbReference type="InterPro" id="IPR009996">
    <property type="entry name" value="YycH"/>
</dbReference>
<evidence type="ECO:0000259" key="1">
    <source>
        <dbReference type="Pfam" id="PF07435"/>
    </source>
</evidence>
<proteinExistence type="predicted"/>
<dbReference type="Pfam" id="PF07435">
    <property type="entry name" value="YycH"/>
    <property type="match status" value="1"/>
</dbReference>
<dbReference type="GeneID" id="301140180"/>
<evidence type="ECO:0000313" key="2">
    <source>
        <dbReference type="EMBL" id="MED4403312.1"/>
    </source>
</evidence>
<dbReference type="Gene3D" id="3.10.450.310">
    <property type="match status" value="1"/>
</dbReference>
<feature type="domain" description="Regulatory protein YycH" evidence="1">
    <location>
        <begin position="4"/>
        <end position="441"/>
    </location>
</feature>
<reference evidence="2 3" key="1">
    <citation type="submission" date="2023-03" db="EMBL/GenBank/DDBJ databases">
        <title>Bacillus Genome Sequencing.</title>
        <authorList>
            <person name="Dunlap C."/>
        </authorList>
    </citation>
    <scope>NUCLEOTIDE SEQUENCE [LARGE SCALE GENOMIC DNA]</scope>
    <source>
        <strain evidence="2 3">NRS-1717</strain>
    </source>
</reference>
<gene>
    <name evidence="2" type="primary">yycH</name>
    <name evidence="2" type="ORF">P9271_18565</name>
</gene>
<dbReference type="EMBL" id="JARTFS010000016">
    <property type="protein sequence ID" value="MED4403312.1"/>
    <property type="molecule type" value="Genomic_DNA"/>
</dbReference>
<name>A0ABU6P1T1_9BACI</name>
<protein>
    <submittedName>
        <fullName evidence="2">Two-component system activity regulator YycH</fullName>
    </submittedName>
</protein>
<keyword evidence="3" id="KW-1185">Reference proteome</keyword>
<sequence>MKKELIKTIVLTFLVALSLFFTWAIWTIPSSYDQFQNSAYQEGKKISDQTRDIHEVVQPYQILFHKNNEHYGALDRNDIKKVWNEIYKWQILETKDISNQFSEEHFLNFINGEDGKSKVALSFYNELPIETFRSIFNWKTDELSPMRYDRIIIPSVKENDNQRVQKLYFVSYSKRKVVETKVNDNDAILFINDILNDNDRYQKYFAFNLNEKDKLFLPENDVKMQEVNYYVGEIGGETLKQALFNNPKNVKRDISTSTNKNTYTDGTRVLNIFPRQQLVRYVNPTILDVVQPELGVIIKQSIDYVESHGGWTNDYILFNFEENYQEREVVNFQLSYNSYPVLDAFDSEKSFGQTAITLRWGRNEVASYDRPLYQLKASANTQERIMPSGHSVVKLIKKNEEIAVSNIKNIMLGYELVKSVSEESSVKLVPTWYVHFKDGIIKKIGEAQEKSGGELNGLE</sequence>
<organism evidence="2 3">
    <name type="scientific">Metabacillus fastidiosus</name>
    <dbReference type="NCBI Taxonomy" id="1458"/>
    <lineage>
        <taxon>Bacteria</taxon>
        <taxon>Bacillati</taxon>
        <taxon>Bacillota</taxon>
        <taxon>Bacilli</taxon>
        <taxon>Bacillales</taxon>
        <taxon>Bacillaceae</taxon>
        <taxon>Metabacillus</taxon>
    </lineage>
</organism>
<dbReference type="InterPro" id="IPR042274">
    <property type="entry name" value="YycH/YycI_2"/>
</dbReference>
<dbReference type="RefSeq" id="WP_169800435.1">
    <property type="nucleotide sequence ID" value="NZ_JARTFQ010000001.1"/>
</dbReference>
<evidence type="ECO:0000313" key="3">
    <source>
        <dbReference type="Proteomes" id="UP001342826"/>
    </source>
</evidence>
<dbReference type="Gene3D" id="3.30.310.160">
    <property type="entry name" value="YycH protein, domain 2"/>
    <property type="match status" value="1"/>
</dbReference>
<accession>A0ABU6P1T1</accession>
<dbReference type="CDD" id="cd15787">
    <property type="entry name" value="YycH_N"/>
    <property type="match status" value="1"/>
</dbReference>